<evidence type="ECO:0000313" key="1">
    <source>
        <dbReference type="EMBL" id="KAK3863742.1"/>
    </source>
</evidence>
<accession>A0AAE1EY85</accession>
<dbReference type="AlphaFoldDB" id="A0AAE1EY85"/>
<reference evidence="1" key="1">
    <citation type="submission" date="2023-10" db="EMBL/GenBank/DDBJ databases">
        <title>Genome assemblies of two species of porcelain crab, Petrolisthes cinctipes and Petrolisthes manimaculis (Anomura: Porcellanidae).</title>
        <authorList>
            <person name="Angst P."/>
        </authorList>
    </citation>
    <scope>NUCLEOTIDE SEQUENCE</scope>
    <source>
        <strain evidence="1">PB745_01</strain>
        <tissue evidence="1">Gill</tissue>
    </source>
</reference>
<comment type="caution">
    <text evidence="1">The sequence shown here is derived from an EMBL/GenBank/DDBJ whole genome shotgun (WGS) entry which is preliminary data.</text>
</comment>
<sequence>MHFPPPIILPSSPHRQLNFTYYPLLLPTTTPHFTYYPLLLPKPTPHFTYYPLLHLHLNSLSILSSSHLHPNSLSILSSSIYTPALPSTHLLSGIVVVVVSSVPECHPLLVVLPVPSTLGDGHPAAVQ</sequence>
<keyword evidence="2" id="KW-1185">Reference proteome</keyword>
<evidence type="ECO:0000313" key="2">
    <source>
        <dbReference type="Proteomes" id="UP001286313"/>
    </source>
</evidence>
<protein>
    <submittedName>
        <fullName evidence="1">Uncharacterized protein</fullName>
    </submittedName>
</protein>
<name>A0AAE1EY85_PETCI</name>
<proteinExistence type="predicted"/>
<dbReference type="Proteomes" id="UP001286313">
    <property type="component" value="Unassembled WGS sequence"/>
</dbReference>
<dbReference type="EMBL" id="JAWQEG010003951">
    <property type="protein sequence ID" value="KAK3863742.1"/>
    <property type="molecule type" value="Genomic_DNA"/>
</dbReference>
<organism evidence="1 2">
    <name type="scientific">Petrolisthes cinctipes</name>
    <name type="common">Flat porcelain crab</name>
    <dbReference type="NCBI Taxonomy" id="88211"/>
    <lineage>
        <taxon>Eukaryota</taxon>
        <taxon>Metazoa</taxon>
        <taxon>Ecdysozoa</taxon>
        <taxon>Arthropoda</taxon>
        <taxon>Crustacea</taxon>
        <taxon>Multicrustacea</taxon>
        <taxon>Malacostraca</taxon>
        <taxon>Eumalacostraca</taxon>
        <taxon>Eucarida</taxon>
        <taxon>Decapoda</taxon>
        <taxon>Pleocyemata</taxon>
        <taxon>Anomura</taxon>
        <taxon>Galatheoidea</taxon>
        <taxon>Porcellanidae</taxon>
        <taxon>Petrolisthes</taxon>
    </lineage>
</organism>
<gene>
    <name evidence="1" type="ORF">Pcinc_030522</name>
</gene>